<dbReference type="Gene3D" id="3.10.196.10">
    <property type="entry name" value="Vitamin B12-dependent methionine synthase, activation domain"/>
    <property type="match status" value="1"/>
</dbReference>
<organism evidence="4 5">
    <name type="scientific">Sphaerisporangium dianthi</name>
    <dbReference type="NCBI Taxonomy" id="1436120"/>
    <lineage>
        <taxon>Bacteria</taxon>
        <taxon>Bacillati</taxon>
        <taxon>Actinomycetota</taxon>
        <taxon>Actinomycetes</taxon>
        <taxon>Streptosporangiales</taxon>
        <taxon>Streptosporangiaceae</taxon>
        <taxon>Sphaerisporangium</taxon>
    </lineage>
</organism>
<reference evidence="4" key="3">
    <citation type="submission" date="2024-09" db="EMBL/GenBank/DDBJ databases">
        <authorList>
            <person name="Sun Q."/>
            <person name="Mori K."/>
        </authorList>
    </citation>
    <scope>NUCLEOTIDE SEQUENCE</scope>
    <source>
        <strain evidence="4">CGMCC 4.7132</strain>
    </source>
</reference>
<dbReference type="EMBL" id="JBHSFP010000043">
    <property type="protein sequence ID" value="MFC4536350.1"/>
    <property type="molecule type" value="Genomic_DNA"/>
</dbReference>
<dbReference type="RefSeq" id="WP_380850352.1">
    <property type="nucleotide sequence ID" value="NZ_JBHSFP010000041.1"/>
</dbReference>
<protein>
    <submittedName>
        <fullName evidence="4">Vitamin B12 dependent-methionine synthase activation domain-containing protein</fullName>
    </submittedName>
</protein>
<feature type="non-terminal residue" evidence="4">
    <location>
        <position position="1"/>
    </location>
</feature>
<keyword evidence="1" id="KW-0808">Transferase</keyword>
<evidence type="ECO:0000259" key="2">
    <source>
        <dbReference type="PROSITE" id="PS50974"/>
    </source>
</evidence>
<reference evidence="4" key="1">
    <citation type="journal article" date="2014" name="Int. J. Syst. Evol. Microbiol.">
        <title>Complete genome of a new Firmicutes species belonging to the dominant human colonic microbiota ('Ruminococcus bicirculans') reveals two chromosomes and a selective capacity to utilize plant glucans.</title>
        <authorList>
            <consortium name="NISC Comparative Sequencing Program"/>
            <person name="Wegmann U."/>
            <person name="Louis P."/>
            <person name="Goesmann A."/>
            <person name="Henrissat B."/>
            <person name="Duncan S.H."/>
            <person name="Flint H.J."/>
        </authorList>
    </citation>
    <scope>NUCLEOTIDE SEQUENCE</scope>
    <source>
        <strain evidence="4">CGMCC 4.7132</strain>
    </source>
</reference>
<evidence type="ECO:0000313" key="4">
    <source>
        <dbReference type="EMBL" id="MFC4536350.1"/>
    </source>
</evidence>
<proteinExistence type="predicted"/>
<gene>
    <name evidence="3" type="ORF">ACFO60_36255</name>
    <name evidence="4" type="ORF">ACFO60_36760</name>
</gene>
<comment type="caution">
    <text evidence="4">The sequence shown here is derived from an EMBL/GenBank/DDBJ whole genome shotgun (WGS) entry which is preliminary data.</text>
</comment>
<keyword evidence="5" id="KW-1185">Reference proteome</keyword>
<evidence type="ECO:0000313" key="5">
    <source>
        <dbReference type="Proteomes" id="UP001596004"/>
    </source>
</evidence>
<dbReference type="InterPro" id="IPR004223">
    <property type="entry name" value="VitB12-dep_Met_synth_activ_dom"/>
</dbReference>
<evidence type="ECO:0000256" key="1">
    <source>
        <dbReference type="PROSITE-ProRule" id="PRU00346"/>
    </source>
</evidence>
<dbReference type="EMBL" id="JBHSFP010000041">
    <property type="protein sequence ID" value="MFC4536249.1"/>
    <property type="molecule type" value="Genomic_DNA"/>
</dbReference>
<dbReference type="PROSITE" id="PS50974">
    <property type="entry name" value="ADOMET_ACTIVATION"/>
    <property type="match status" value="1"/>
</dbReference>
<dbReference type="SUPFAM" id="SSF56507">
    <property type="entry name" value="Methionine synthase activation domain-like"/>
    <property type="match status" value="1"/>
</dbReference>
<accession>A0ABV9CU11</accession>
<reference evidence="5" key="2">
    <citation type="journal article" date="2019" name="Int. J. Syst. Evol. Microbiol.">
        <title>The Global Catalogue of Microorganisms (GCM) 10K type strain sequencing project: providing services to taxonomists for standard genome sequencing and annotation.</title>
        <authorList>
            <consortium name="The Broad Institute Genomics Platform"/>
            <consortium name="The Broad Institute Genome Sequencing Center for Infectious Disease"/>
            <person name="Wu L."/>
            <person name="Ma J."/>
        </authorList>
    </citation>
    <scope>NUCLEOTIDE SEQUENCE [LARGE SCALE GENOMIC DNA]</scope>
    <source>
        <strain evidence="5">CGMCC 4.7132</strain>
    </source>
</reference>
<evidence type="ECO:0000313" key="3">
    <source>
        <dbReference type="EMBL" id="MFC4536249.1"/>
    </source>
</evidence>
<name>A0ABV9CU11_9ACTN</name>
<feature type="domain" description="AdoMet activation" evidence="2">
    <location>
        <begin position="1"/>
        <end position="42"/>
    </location>
</feature>
<dbReference type="InterPro" id="IPR037010">
    <property type="entry name" value="VitB12-dep_Met_synth_activ_sf"/>
</dbReference>
<dbReference type="Pfam" id="PF02965">
    <property type="entry name" value="Met_synt_B12"/>
    <property type="match status" value="1"/>
</dbReference>
<keyword evidence="1" id="KW-0489">Methyltransferase</keyword>
<dbReference type="Proteomes" id="UP001596004">
    <property type="component" value="Unassembled WGS sequence"/>
</dbReference>
<sequence length="42" mass="4789">QLFELLDPARIGVTLSEEFQLHPEQATSALIVHHPEAKYFNV</sequence>